<comment type="caution">
    <text evidence="6">The sequence shown here is derived from an EMBL/GenBank/DDBJ whole genome shotgun (WGS) entry which is preliminary data.</text>
</comment>
<dbReference type="Pfam" id="PF06886">
    <property type="entry name" value="TPX2"/>
    <property type="match status" value="1"/>
</dbReference>
<dbReference type="STRING" id="22663.A0A2I0LEL2"/>
<evidence type="ECO:0000256" key="2">
    <source>
        <dbReference type="ARBA" id="ARBA00005885"/>
    </source>
</evidence>
<keyword evidence="4" id="KW-0493">Microtubule</keyword>
<dbReference type="AlphaFoldDB" id="A0A2I0LEL2"/>
<dbReference type="OrthoDB" id="621651at2759"/>
<keyword evidence="5" id="KW-0206">Cytoskeleton</keyword>
<gene>
    <name evidence="6" type="ORF">CRG98_000401</name>
</gene>
<dbReference type="InterPro" id="IPR044216">
    <property type="entry name" value="WDL7"/>
</dbReference>
<protein>
    <submittedName>
        <fullName evidence="6">Uncharacterized protein</fullName>
    </submittedName>
</protein>
<dbReference type="Proteomes" id="UP000233551">
    <property type="component" value="Unassembled WGS sequence"/>
</dbReference>
<evidence type="ECO:0000313" key="7">
    <source>
        <dbReference type="Proteomes" id="UP000233551"/>
    </source>
</evidence>
<keyword evidence="7" id="KW-1185">Reference proteome</keyword>
<dbReference type="PANTHER" id="PTHR47067:SF7">
    <property type="entry name" value="TPX2 (TARGETING PROTEIN FOR XKLP2) PROTEIN FAMILY"/>
    <property type="match status" value="1"/>
</dbReference>
<evidence type="ECO:0000313" key="6">
    <source>
        <dbReference type="EMBL" id="PKI79109.1"/>
    </source>
</evidence>
<evidence type="ECO:0000256" key="3">
    <source>
        <dbReference type="ARBA" id="ARBA00022490"/>
    </source>
</evidence>
<dbReference type="EMBL" id="PGOL01000016">
    <property type="protein sequence ID" value="PKI79109.1"/>
    <property type="molecule type" value="Genomic_DNA"/>
</dbReference>
<dbReference type="GeneID" id="116196903"/>
<evidence type="ECO:0000256" key="1">
    <source>
        <dbReference type="ARBA" id="ARBA00004245"/>
    </source>
</evidence>
<reference evidence="6 7" key="1">
    <citation type="submission" date="2017-11" db="EMBL/GenBank/DDBJ databases">
        <title>De-novo sequencing of pomegranate (Punica granatum L.) genome.</title>
        <authorList>
            <person name="Akparov Z."/>
            <person name="Amiraslanov A."/>
            <person name="Hajiyeva S."/>
            <person name="Abbasov M."/>
            <person name="Kaur K."/>
            <person name="Hamwieh A."/>
            <person name="Solovyev V."/>
            <person name="Salamov A."/>
            <person name="Braich B."/>
            <person name="Kosarev P."/>
            <person name="Mahmoud A."/>
            <person name="Hajiyev E."/>
            <person name="Babayeva S."/>
            <person name="Izzatullayeva V."/>
            <person name="Mammadov A."/>
            <person name="Mammadov A."/>
            <person name="Sharifova S."/>
            <person name="Ojaghi J."/>
            <person name="Eynullazada K."/>
            <person name="Bayramov B."/>
            <person name="Abdulazimova A."/>
            <person name="Shahmuradov I."/>
        </authorList>
    </citation>
    <scope>NUCLEOTIDE SEQUENCE [LARGE SCALE GENOMIC DNA]</scope>
    <source>
        <strain evidence="7">cv. AG2017</strain>
        <tissue evidence="6">Leaf</tissue>
    </source>
</reference>
<sequence length="456" mass="50778">MGESSTCLMQPSSYTPVLSPTEAIEGNPIHALGQSVSFGRFTSESLSWEKWSTFSHKRYVEEAERYSRPGSVAEKKAFFEAHYKKMAEKKKAEAEAALLEQANGTPGDAPGSVNVTDSYNSTLVNMDLEKVVEQNQEVGTQISDQVPCKEDDENEHEKEQAKSPDVQKSPLKSSVPKSKEDSFATPKSETIVAINSRDKKRSAHKWLKPLNFTPVKELNLLSSTVKRKIDNSRTDGNRAEPSKDCSTPLKTPIMVPSGSLALVTPHSEQRTTKNDNAAESKTGMKRRSLATECSKFLNACKNKLQSPKISTPFRLRTEERAARRREKLEDKFNAENAQNVPPKTKLKEIAETESRKWRPTFCFNAGPHPTDRKEMGRAEDPLKQVPAARPRSPKSGRKHETGTAKSVPSVPLQTTSIKNNGSKKLPGKSFQTTSRSRTLENVMRTHENTSPNIQQV</sequence>
<proteinExistence type="inferred from homology"/>
<evidence type="ECO:0000256" key="5">
    <source>
        <dbReference type="ARBA" id="ARBA00023212"/>
    </source>
</evidence>
<dbReference type="GO" id="GO:0005874">
    <property type="term" value="C:microtubule"/>
    <property type="evidence" value="ECO:0007669"/>
    <property type="project" value="UniProtKB-KW"/>
</dbReference>
<organism evidence="6 7">
    <name type="scientific">Punica granatum</name>
    <name type="common">Pomegranate</name>
    <dbReference type="NCBI Taxonomy" id="22663"/>
    <lineage>
        <taxon>Eukaryota</taxon>
        <taxon>Viridiplantae</taxon>
        <taxon>Streptophyta</taxon>
        <taxon>Embryophyta</taxon>
        <taxon>Tracheophyta</taxon>
        <taxon>Spermatophyta</taxon>
        <taxon>Magnoliopsida</taxon>
        <taxon>eudicotyledons</taxon>
        <taxon>Gunneridae</taxon>
        <taxon>Pentapetalae</taxon>
        <taxon>rosids</taxon>
        <taxon>malvids</taxon>
        <taxon>Myrtales</taxon>
        <taxon>Lythraceae</taxon>
        <taxon>Punica</taxon>
    </lineage>
</organism>
<comment type="similarity">
    <text evidence="2">Belongs to the TPX2 family.</text>
</comment>
<accession>A0A2I0LEL2</accession>
<name>A0A2I0LEL2_PUNGR</name>
<dbReference type="InterPro" id="IPR027329">
    <property type="entry name" value="TPX2_C"/>
</dbReference>
<evidence type="ECO:0000256" key="4">
    <source>
        <dbReference type="ARBA" id="ARBA00022701"/>
    </source>
</evidence>
<comment type="subcellular location">
    <subcellularLocation>
        <location evidence="1">Cytoplasm</location>
        <location evidence="1">Cytoskeleton</location>
    </subcellularLocation>
</comment>
<keyword evidence="3" id="KW-0963">Cytoplasm</keyword>
<dbReference type="PANTHER" id="PTHR47067">
    <property type="entry name" value="TPX2 (TARGETING PROTEIN FOR XKLP2) PROTEIN FAMILY-RELATED"/>
    <property type="match status" value="1"/>
</dbReference>